<keyword evidence="1" id="KW-0175">Coiled coil</keyword>
<dbReference type="Gene3D" id="3.30.450.40">
    <property type="match status" value="2"/>
</dbReference>
<dbReference type="Pfam" id="PF01590">
    <property type="entry name" value="GAF"/>
    <property type="match status" value="1"/>
</dbReference>
<sequence length="1180" mass="133860">MNLTRQNRDLTPKPNGRQSAVTPSSTSQGSWADLVTRSALRIRQSLQLNEILQTTVDEVQGLLGCDRVLFYQIHDQEWGEVVVEAVSDPIWSLQKRRIQDLCFQKRNNLETQDTLRAIADVEQSNLDPCYLDFLRHLQTKATLVILLLQDDQVWGLLSAHHCCATRDWHASEIEGFRQIAIHSEVALNHANLLQKLESTKAQLEVEVSKNNVTITTVNQQLKQKNKALQHTVEGIAYLNPEGYYQTVNPAYARICGCAPEQLIGHSWEPTVHPDDLPLVKASYQKMLRTGKVELEVRGLRWDKSIFYKHLYLVADYNQDGNFSGHYCFIKDITERKKYELQLQAKTEELDRFFSVALDLLCIANTRGEFVRLNSQWQKTLGYPLEYLEGQNFLQYIHPEDLDKTRSQLSRLANQEQILNFVNRYRCQDGSYRYLEWRSVPVGDLIYAAARDITETLDSQTQLEALSTRLNLALDAGQIGTWDWTFGDVTYWDQRMYDLLGVSNLEGDPSYEDWIDLVEPEDRPRFETAMNAALQQGTPIDIEFRIRRPDGEQRWLREAALIQRDSQGVPIRMTGIDYDITDRKQAELALQASEAKYRTIIETTLEGVWVLDPQNKTCFVNQQLATMLGYSLTDLLGTPFEAYLLQEQDGLGQSHVSGISQQCRAALSRRDGTPLWVLISSTAQVNAQGEYDGCIKLLSDITPMVEIEAHLRESESQLSGVLNSSLDGIMAFEALRDTQGTIVDFIWLLSNPRAGELVGRSPEDLLGKRLLEEMPGNKTDGLFDAYVQVVESAEPFVKEFHYQHEGLDCWFETIAVKLGDGFTVTFRDITQGKLSEKALQQANQDLEQHLTDLRERHQEMLILSQINEFLQACLTVDEVYQTLSGFIASLFPHCRGALFEVNPSKSRIEKVAQWGGAIESQEQFPIEDCWALRRGRPYYRHRDSASPYCNHLHDAVHLAVTFCLPIIAQGETLGLLYLETQTESALRETKQQLAQTLSEQLGLAIANLNLRETLHRQSIRDPLTGLFNRRYLQESFEQAIARSQRTKEPIGVILLDIDHFKSFNDTYGHEFGDQVLQRISDLLTRHCRASDVPCRYGGEEMMLLLPGCSLDITSDRAEALRVAITQEALHYQGQTISSISASFGVAAFPQQGTTASAVIQSADAALYRAKAAGRNCVITAL</sequence>
<dbReference type="InterPro" id="IPR029016">
    <property type="entry name" value="GAF-like_dom_sf"/>
</dbReference>
<feature type="compositionally biased region" description="Polar residues" evidence="2">
    <location>
        <begin position="16"/>
        <end position="29"/>
    </location>
</feature>
<dbReference type="InterPro" id="IPR052155">
    <property type="entry name" value="Biofilm_reg_signaling"/>
</dbReference>
<dbReference type="Pfam" id="PF13188">
    <property type="entry name" value="PAS_8"/>
    <property type="match status" value="1"/>
</dbReference>
<dbReference type="Pfam" id="PF13492">
    <property type="entry name" value="GAF_3"/>
    <property type="match status" value="1"/>
</dbReference>
<dbReference type="InterPro" id="IPR043128">
    <property type="entry name" value="Rev_trsase/Diguanyl_cyclase"/>
</dbReference>
<keyword evidence="8" id="KW-1185">Reference proteome</keyword>
<protein>
    <submittedName>
        <fullName evidence="7">PAS domain S-box protein</fullName>
    </submittedName>
</protein>
<dbReference type="InterPro" id="IPR016132">
    <property type="entry name" value="Phyto_chromo_attachment"/>
</dbReference>
<dbReference type="EMBL" id="CP098611">
    <property type="protein sequence ID" value="USR90179.1"/>
    <property type="molecule type" value="Genomic_DNA"/>
</dbReference>
<evidence type="ECO:0000256" key="1">
    <source>
        <dbReference type="SAM" id="Coils"/>
    </source>
</evidence>
<dbReference type="NCBIfam" id="TIGR00229">
    <property type="entry name" value="sensory_box"/>
    <property type="match status" value="4"/>
</dbReference>
<dbReference type="Gene3D" id="3.30.70.270">
    <property type="match status" value="1"/>
</dbReference>
<feature type="domain" description="PAS" evidence="4">
    <location>
        <begin position="220"/>
        <end position="290"/>
    </location>
</feature>
<dbReference type="PANTHER" id="PTHR44757:SF2">
    <property type="entry name" value="BIOFILM ARCHITECTURE MAINTENANCE PROTEIN MBAA"/>
    <property type="match status" value="1"/>
</dbReference>
<dbReference type="PROSITE" id="PS50887">
    <property type="entry name" value="GGDEF"/>
    <property type="match status" value="1"/>
</dbReference>
<dbReference type="InterPro" id="IPR013656">
    <property type="entry name" value="PAS_4"/>
</dbReference>
<evidence type="ECO:0000259" key="4">
    <source>
        <dbReference type="PROSITE" id="PS50112"/>
    </source>
</evidence>
<dbReference type="SMART" id="SM00065">
    <property type="entry name" value="GAF"/>
    <property type="match status" value="2"/>
</dbReference>
<dbReference type="InterPro" id="IPR000160">
    <property type="entry name" value="GGDEF_dom"/>
</dbReference>
<evidence type="ECO:0000259" key="5">
    <source>
        <dbReference type="PROSITE" id="PS50113"/>
    </source>
</evidence>
<dbReference type="SMART" id="SM00086">
    <property type="entry name" value="PAC"/>
    <property type="match status" value="4"/>
</dbReference>
<dbReference type="Pfam" id="PF08447">
    <property type="entry name" value="PAS_3"/>
    <property type="match status" value="2"/>
</dbReference>
<feature type="domain" description="PAC" evidence="5">
    <location>
        <begin position="292"/>
        <end position="344"/>
    </location>
</feature>
<dbReference type="InterPro" id="IPR013655">
    <property type="entry name" value="PAS_fold_3"/>
</dbReference>
<evidence type="ECO:0000313" key="8">
    <source>
        <dbReference type="Proteomes" id="UP001056708"/>
    </source>
</evidence>
<dbReference type="InterPro" id="IPR001610">
    <property type="entry name" value="PAC"/>
</dbReference>
<feature type="domain" description="PAS" evidence="4">
    <location>
        <begin position="486"/>
        <end position="536"/>
    </location>
</feature>
<dbReference type="SMART" id="SM00091">
    <property type="entry name" value="PAS"/>
    <property type="match status" value="5"/>
</dbReference>
<name>A0ABY5ALT9_9CYAN</name>
<feature type="region of interest" description="Disordered" evidence="2">
    <location>
        <begin position="1"/>
        <end position="29"/>
    </location>
</feature>
<dbReference type="Gene3D" id="3.30.450.20">
    <property type="entry name" value="PAS domain"/>
    <property type="match status" value="5"/>
</dbReference>
<dbReference type="InterPro" id="IPR000700">
    <property type="entry name" value="PAS-assoc_C"/>
</dbReference>
<dbReference type="Proteomes" id="UP001056708">
    <property type="component" value="Chromosome"/>
</dbReference>
<dbReference type="PANTHER" id="PTHR44757">
    <property type="entry name" value="DIGUANYLATE CYCLASE DGCP"/>
    <property type="match status" value="1"/>
</dbReference>
<feature type="domain" description="GGDEF" evidence="6">
    <location>
        <begin position="1047"/>
        <end position="1180"/>
    </location>
</feature>
<dbReference type="NCBIfam" id="TIGR00254">
    <property type="entry name" value="GGDEF"/>
    <property type="match status" value="1"/>
</dbReference>
<feature type="coiled-coil region" evidence="1">
    <location>
        <begin position="835"/>
        <end position="862"/>
    </location>
</feature>
<dbReference type="Pfam" id="PF08448">
    <property type="entry name" value="PAS_4"/>
    <property type="match status" value="2"/>
</dbReference>
<feature type="compositionally biased region" description="Basic and acidic residues" evidence="2">
    <location>
        <begin position="1"/>
        <end position="11"/>
    </location>
</feature>
<feature type="coiled-coil region" evidence="1">
    <location>
        <begin position="186"/>
        <end position="213"/>
    </location>
</feature>
<dbReference type="Pfam" id="PF00990">
    <property type="entry name" value="GGDEF"/>
    <property type="match status" value="1"/>
</dbReference>
<proteinExistence type="predicted"/>
<dbReference type="RefSeq" id="WP_252662018.1">
    <property type="nucleotide sequence ID" value="NZ_CP098611.1"/>
</dbReference>
<dbReference type="InterPro" id="IPR029787">
    <property type="entry name" value="Nucleotide_cyclase"/>
</dbReference>
<dbReference type="InterPro" id="IPR000014">
    <property type="entry name" value="PAS"/>
</dbReference>
<dbReference type="CDD" id="cd01949">
    <property type="entry name" value="GGDEF"/>
    <property type="match status" value="1"/>
</dbReference>
<evidence type="ECO:0000259" key="3">
    <source>
        <dbReference type="PROSITE" id="PS50046"/>
    </source>
</evidence>
<dbReference type="PROSITE" id="PS50112">
    <property type="entry name" value="PAS"/>
    <property type="match status" value="4"/>
</dbReference>
<feature type="domain" description="Phytochrome chromophore attachment site" evidence="3">
    <location>
        <begin position="47"/>
        <end position="182"/>
    </location>
</feature>
<dbReference type="PROSITE" id="PS50046">
    <property type="entry name" value="PHYTOCHROME_2"/>
    <property type="match status" value="1"/>
</dbReference>
<dbReference type="Gene3D" id="2.10.70.100">
    <property type="match status" value="1"/>
</dbReference>
<dbReference type="InterPro" id="IPR035965">
    <property type="entry name" value="PAS-like_dom_sf"/>
</dbReference>
<dbReference type="CDD" id="cd00130">
    <property type="entry name" value="PAS"/>
    <property type="match status" value="5"/>
</dbReference>
<dbReference type="PROSITE" id="PS50113">
    <property type="entry name" value="PAC"/>
    <property type="match status" value="3"/>
</dbReference>
<evidence type="ECO:0000313" key="7">
    <source>
        <dbReference type="EMBL" id="USR90179.1"/>
    </source>
</evidence>
<accession>A0ABY5ALT9</accession>
<dbReference type="InterPro" id="IPR003018">
    <property type="entry name" value="GAF"/>
</dbReference>
<feature type="domain" description="PAS" evidence="4">
    <location>
        <begin position="592"/>
        <end position="648"/>
    </location>
</feature>
<reference evidence="7" key="1">
    <citation type="submission" date="2022-06" db="EMBL/GenBank/DDBJ databases">
        <title>Genome sequence of Phormidium yuhuli AB48 isolated from an industrial photobioreactor environment.</title>
        <authorList>
            <person name="Qiu Y."/>
            <person name="Noonan A.J.C."/>
            <person name="Dofher K."/>
            <person name="Koch M."/>
            <person name="Kieft B."/>
            <person name="Lin X."/>
            <person name="Ziels R.M."/>
            <person name="Hallam S.J."/>
        </authorList>
    </citation>
    <scope>NUCLEOTIDE SEQUENCE</scope>
    <source>
        <strain evidence="7">AB48</strain>
    </source>
</reference>
<organism evidence="7 8">
    <name type="scientific">Phormidium yuhuli AB48</name>
    <dbReference type="NCBI Taxonomy" id="2940671"/>
    <lineage>
        <taxon>Bacteria</taxon>
        <taxon>Bacillati</taxon>
        <taxon>Cyanobacteriota</taxon>
        <taxon>Cyanophyceae</taxon>
        <taxon>Oscillatoriophycideae</taxon>
        <taxon>Oscillatoriales</taxon>
        <taxon>Oscillatoriaceae</taxon>
        <taxon>Phormidium</taxon>
        <taxon>Phormidium yuhuli</taxon>
    </lineage>
</organism>
<dbReference type="SUPFAM" id="SSF55781">
    <property type="entry name" value="GAF domain-like"/>
    <property type="match status" value="2"/>
</dbReference>
<feature type="domain" description="PAC" evidence="5">
    <location>
        <begin position="660"/>
        <end position="712"/>
    </location>
</feature>
<dbReference type="SMART" id="SM00267">
    <property type="entry name" value="GGDEF"/>
    <property type="match status" value="1"/>
</dbReference>
<feature type="domain" description="PAS" evidence="4">
    <location>
        <begin position="345"/>
        <end position="415"/>
    </location>
</feature>
<feature type="domain" description="PAC" evidence="5">
    <location>
        <begin position="539"/>
        <end position="591"/>
    </location>
</feature>
<dbReference type="SUPFAM" id="SSF55785">
    <property type="entry name" value="PYP-like sensor domain (PAS domain)"/>
    <property type="match status" value="5"/>
</dbReference>
<evidence type="ECO:0000259" key="6">
    <source>
        <dbReference type="PROSITE" id="PS50887"/>
    </source>
</evidence>
<evidence type="ECO:0000256" key="2">
    <source>
        <dbReference type="SAM" id="MobiDB-lite"/>
    </source>
</evidence>
<dbReference type="SUPFAM" id="SSF55073">
    <property type="entry name" value="Nucleotide cyclase"/>
    <property type="match status" value="1"/>
</dbReference>
<gene>
    <name evidence="7" type="ORF">NEA10_15180</name>
</gene>